<gene>
    <name evidence="3" type="ORF">DC041_0006083</name>
</gene>
<dbReference type="AlphaFoldDB" id="A0A430Q395"/>
<dbReference type="SUPFAM" id="SSF53187">
    <property type="entry name" value="Zn-dependent exopeptidases"/>
    <property type="match status" value="1"/>
</dbReference>
<name>A0A430Q395_SCHBO</name>
<keyword evidence="4" id="KW-1185">Reference proteome</keyword>
<comment type="caution">
    <text evidence="3">The sequence shown here is derived from an EMBL/GenBank/DDBJ whole genome shotgun (WGS) entry which is preliminary data.</text>
</comment>
<organism evidence="3 4">
    <name type="scientific">Schistosoma bovis</name>
    <name type="common">Blood fluke</name>
    <dbReference type="NCBI Taxonomy" id="6184"/>
    <lineage>
        <taxon>Eukaryota</taxon>
        <taxon>Metazoa</taxon>
        <taxon>Spiralia</taxon>
        <taxon>Lophotrochozoa</taxon>
        <taxon>Platyhelminthes</taxon>
        <taxon>Trematoda</taxon>
        <taxon>Digenea</taxon>
        <taxon>Strigeidida</taxon>
        <taxon>Schistosomatoidea</taxon>
        <taxon>Schistosomatidae</taxon>
        <taxon>Schistosoma</taxon>
    </lineage>
</organism>
<dbReference type="PANTHER" id="PTHR12756">
    <property type="entry name" value="CYTOSOLIC CARBOXYPEPTIDASE"/>
    <property type="match status" value="1"/>
</dbReference>
<feature type="region of interest" description="Disordered" evidence="2">
    <location>
        <begin position="404"/>
        <end position="462"/>
    </location>
</feature>
<evidence type="ECO:0000256" key="2">
    <source>
        <dbReference type="SAM" id="MobiDB-lite"/>
    </source>
</evidence>
<sequence length="481" mass="55687">MQSNISYRFNIINCEKVDSQFNAGMQPLLFSVHESLQSHPCWRRVGSNIIYYRNYFTRPSTRKCNVDGGTYYTATFTICFPYTGDVCYLAYHYPYTYTRLLTDLNKWQNKILNQPNNIYFRIQQLTSTILSNPVPLITITQTSDSSDESTNINNQRPYIILTCRVHPGESNSSWIIKGLIEQLLSNDNMKINELRKIHRCSISGKDLNRHWINPSSSIHPTIYHTKMLMEFLTFCERSPYTFHQIATSVPVANRNLIYTSVSFLSFFLSRLFVCVYMVSKAKETTARIAVWRQFNVIRSYTIEASYCGIHRKWYDNQLMPSKIQETHQQEDNDNRTIKGKHSNESVVVIEHQIRPIDLMNFGSQLLNAFLLLSEEETTILMSNTNKTVSSISSSPSLMTSSMSLFNVSSPEHPSSSFDTNIIPQYGEDDTDVYDDADENNNDNNNNRSNVDEKPKISSKLHCSKRKYQSKLKKLKQHKQKS</sequence>
<evidence type="ECO:0000313" key="4">
    <source>
        <dbReference type="Proteomes" id="UP000290809"/>
    </source>
</evidence>
<dbReference type="InterPro" id="IPR050821">
    <property type="entry name" value="Cytosolic_carboxypeptidase"/>
</dbReference>
<feature type="compositionally biased region" description="Polar residues" evidence="2">
    <location>
        <begin position="405"/>
        <end position="422"/>
    </location>
</feature>
<dbReference type="PANTHER" id="PTHR12756:SF11">
    <property type="entry name" value="CYTOSOLIC CARBOXYPEPTIDASE 1"/>
    <property type="match status" value="1"/>
</dbReference>
<dbReference type="STRING" id="6184.A0A430Q395"/>
<accession>A0A430Q395</accession>
<reference evidence="3 4" key="1">
    <citation type="journal article" date="2019" name="PLoS Pathog.">
        <title>Genome sequence of the bovine parasite Schistosoma bovis Tanzania.</title>
        <authorList>
            <person name="Oey H."/>
            <person name="Zakrzewski M."/>
            <person name="Gobert G."/>
            <person name="Gravermann K."/>
            <person name="Stoye J."/>
            <person name="Jones M."/>
            <person name="Mcmanus D."/>
            <person name="Krause L."/>
        </authorList>
    </citation>
    <scope>NUCLEOTIDE SEQUENCE [LARGE SCALE GENOMIC DNA]</scope>
    <source>
        <strain evidence="3 4">TAN1997</strain>
    </source>
</reference>
<proteinExistence type="predicted"/>
<comment type="cofactor">
    <cofactor evidence="1">
        <name>Zn(2+)</name>
        <dbReference type="ChEBI" id="CHEBI:29105"/>
    </cofactor>
</comment>
<evidence type="ECO:0000256" key="1">
    <source>
        <dbReference type="ARBA" id="ARBA00001947"/>
    </source>
</evidence>
<dbReference type="Proteomes" id="UP000290809">
    <property type="component" value="Unassembled WGS sequence"/>
</dbReference>
<dbReference type="Gene3D" id="3.40.630.10">
    <property type="entry name" value="Zn peptidases"/>
    <property type="match status" value="2"/>
</dbReference>
<dbReference type="Gene3D" id="2.60.40.3120">
    <property type="match status" value="1"/>
</dbReference>
<protein>
    <submittedName>
        <fullName evidence="3">Uncharacterized protein</fullName>
    </submittedName>
</protein>
<dbReference type="EMBL" id="QMKO01002948">
    <property type="protein sequence ID" value="RTG82169.1"/>
    <property type="molecule type" value="Genomic_DNA"/>
</dbReference>
<evidence type="ECO:0000313" key="3">
    <source>
        <dbReference type="EMBL" id="RTG82169.1"/>
    </source>
</evidence>
<feature type="compositionally biased region" description="Acidic residues" evidence="2">
    <location>
        <begin position="426"/>
        <end position="440"/>
    </location>
</feature>